<protein>
    <submittedName>
        <fullName evidence="2">Uncharacterized protein</fullName>
    </submittedName>
</protein>
<accession>A0A3M7RGJ9</accession>
<comment type="caution">
    <text evidence="2">The sequence shown here is derived from an EMBL/GenBank/DDBJ whole genome shotgun (WGS) entry which is preliminary data.</text>
</comment>
<evidence type="ECO:0000313" key="3">
    <source>
        <dbReference type="Proteomes" id="UP000276133"/>
    </source>
</evidence>
<dbReference type="EMBL" id="REGN01003427">
    <property type="protein sequence ID" value="RNA22589.1"/>
    <property type="molecule type" value="Genomic_DNA"/>
</dbReference>
<gene>
    <name evidence="2" type="ORF">BpHYR1_009988</name>
</gene>
<evidence type="ECO:0000256" key="1">
    <source>
        <dbReference type="SAM" id="MobiDB-lite"/>
    </source>
</evidence>
<dbReference type="AlphaFoldDB" id="A0A3M7RGJ9"/>
<keyword evidence="3" id="KW-1185">Reference proteome</keyword>
<dbReference type="Proteomes" id="UP000276133">
    <property type="component" value="Unassembled WGS sequence"/>
</dbReference>
<evidence type="ECO:0000313" key="2">
    <source>
        <dbReference type="EMBL" id="RNA22589.1"/>
    </source>
</evidence>
<organism evidence="2 3">
    <name type="scientific">Brachionus plicatilis</name>
    <name type="common">Marine rotifer</name>
    <name type="synonym">Brachionus muelleri</name>
    <dbReference type="NCBI Taxonomy" id="10195"/>
    <lineage>
        <taxon>Eukaryota</taxon>
        <taxon>Metazoa</taxon>
        <taxon>Spiralia</taxon>
        <taxon>Gnathifera</taxon>
        <taxon>Rotifera</taxon>
        <taxon>Eurotatoria</taxon>
        <taxon>Monogononta</taxon>
        <taxon>Pseudotrocha</taxon>
        <taxon>Ploima</taxon>
        <taxon>Brachionidae</taxon>
        <taxon>Brachionus</taxon>
    </lineage>
</organism>
<feature type="region of interest" description="Disordered" evidence="1">
    <location>
        <begin position="52"/>
        <end position="86"/>
    </location>
</feature>
<name>A0A3M7RGJ9_BRAPC</name>
<reference evidence="2 3" key="1">
    <citation type="journal article" date="2018" name="Sci. Rep.">
        <title>Genomic signatures of local adaptation to the degree of environmental predictability in rotifers.</title>
        <authorList>
            <person name="Franch-Gras L."/>
            <person name="Hahn C."/>
            <person name="Garcia-Roger E.M."/>
            <person name="Carmona M.J."/>
            <person name="Serra M."/>
            <person name="Gomez A."/>
        </authorList>
    </citation>
    <scope>NUCLEOTIDE SEQUENCE [LARGE SCALE GENOMIC DNA]</scope>
    <source>
        <strain evidence="2">HYR1</strain>
    </source>
</reference>
<sequence>MELSSSIYLFLKSNIKGNKPRRSSDTVLCNSDLYKTERGILKEMRLTEKSSLIEEKQKSRRFKSAPNSRQKKDQSAVFSISTKEKSHEKSLIQYCKTCNSKRNDFKSNALPTYFNS</sequence>
<proteinExistence type="predicted"/>